<proteinExistence type="predicted"/>
<dbReference type="GeneID" id="27321691"/>
<protein>
    <submittedName>
        <fullName evidence="2">Uncharacterized protein</fullName>
    </submittedName>
</protein>
<organism evidence="2 4">
    <name type="scientific">Exophiala mesophila</name>
    <name type="common">Black yeast-like fungus</name>
    <dbReference type="NCBI Taxonomy" id="212818"/>
    <lineage>
        <taxon>Eukaryota</taxon>
        <taxon>Fungi</taxon>
        <taxon>Dikarya</taxon>
        <taxon>Ascomycota</taxon>
        <taxon>Pezizomycotina</taxon>
        <taxon>Eurotiomycetes</taxon>
        <taxon>Chaetothyriomycetidae</taxon>
        <taxon>Chaetothyriales</taxon>
        <taxon>Herpotrichiellaceae</taxon>
        <taxon>Exophiala</taxon>
    </lineage>
</organism>
<reference evidence="2 4" key="1">
    <citation type="submission" date="2015-01" db="EMBL/GenBank/DDBJ databases">
        <title>The Genome Sequence of Exophiala mesophila CBS40295.</title>
        <authorList>
            <consortium name="The Broad Institute Genomics Platform"/>
            <person name="Cuomo C."/>
            <person name="de Hoog S."/>
            <person name="Gorbushina A."/>
            <person name="Stielow B."/>
            <person name="Teixiera M."/>
            <person name="Abouelleil A."/>
            <person name="Chapman S.B."/>
            <person name="Priest M."/>
            <person name="Young S.K."/>
            <person name="Wortman J."/>
            <person name="Nusbaum C."/>
            <person name="Birren B."/>
        </authorList>
    </citation>
    <scope>NUCLEOTIDE SEQUENCE [LARGE SCALE GENOMIC DNA]</scope>
    <source>
        <strain evidence="2 4">CBS 40295</strain>
    </source>
</reference>
<dbReference type="OrthoDB" id="2013972at2759"/>
<gene>
    <name evidence="3" type="ORF">B0A52_05626</name>
    <name evidence="2" type="ORF">PV10_03846</name>
</gene>
<evidence type="ECO:0000313" key="5">
    <source>
        <dbReference type="Proteomes" id="UP000288859"/>
    </source>
</evidence>
<dbReference type="HOGENOM" id="CLU_1250688_0_0_1"/>
<dbReference type="Proteomes" id="UP000054302">
    <property type="component" value="Unassembled WGS sequence"/>
</dbReference>
<evidence type="ECO:0000313" key="3">
    <source>
        <dbReference type="EMBL" id="RVX70293.1"/>
    </source>
</evidence>
<keyword evidence="4" id="KW-1185">Reference proteome</keyword>
<feature type="compositionally biased region" description="Pro residues" evidence="1">
    <location>
        <begin position="15"/>
        <end position="25"/>
    </location>
</feature>
<dbReference type="VEuPathDB" id="FungiDB:PV10_03846"/>
<name>A0A0D1ZFD3_EXOME</name>
<dbReference type="STRING" id="212818.A0A0D1ZFD3"/>
<accession>A0A0D1ZFD3</accession>
<sequence>MSTRKSIVDIKEGTPPTPAPMPLPSPSRANGFECVGLVKRTLDMDPGYEDPREHDDSESTISSTPSRCRLSWLGDRSYVIFGSFESLFPADVKEVENSRLYHKLVRFILGGRLYLAPAMLADGAGRVLDVDMGTREWALAMGNTFPNVLVEGIDLSDQMPIWTSPLFPSQSQMPKRTGRGMKTTNSISCANYPVASRTGTDSLHNAHKICIEDNEKLLQYT</sequence>
<dbReference type="AlphaFoldDB" id="A0A0D1ZFD3"/>
<evidence type="ECO:0000256" key="1">
    <source>
        <dbReference type="SAM" id="MobiDB-lite"/>
    </source>
</evidence>
<evidence type="ECO:0000313" key="4">
    <source>
        <dbReference type="Proteomes" id="UP000054302"/>
    </source>
</evidence>
<feature type="region of interest" description="Disordered" evidence="1">
    <location>
        <begin position="1"/>
        <end position="26"/>
    </location>
</feature>
<dbReference type="RefSeq" id="XP_016224133.1">
    <property type="nucleotide sequence ID" value="XM_016368345.1"/>
</dbReference>
<dbReference type="Proteomes" id="UP000288859">
    <property type="component" value="Unassembled WGS sequence"/>
</dbReference>
<feature type="region of interest" description="Disordered" evidence="1">
    <location>
        <begin position="45"/>
        <end position="65"/>
    </location>
</feature>
<reference evidence="3 5" key="2">
    <citation type="submission" date="2017-03" db="EMBL/GenBank/DDBJ databases">
        <title>Genomes of endolithic fungi from Antarctica.</title>
        <authorList>
            <person name="Coleine C."/>
            <person name="Masonjones S."/>
            <person name="Stajich J.E."/>
        </authorList>
    </citation>
    <scope>NUCLEOTIDE SEQUENCE [LARGE SCALE GENOMIC DNA]</scope>
    <source>
        <strain evidence="3 5">CCFEE 6314</strain>
    </source>
</reference>
<evidence type="ECO:0000313" key="2">
    <source>
        <dbReference type="EMBL" id="KIV92559.1"/>
    </source>
</evidence>
<dbReference type="EMBL" id="KN847522">
    <property type="protein sequence ID" value="KIV92559.1"/>
    <property type="molecule type" value="Genomic_DNA"/>
</dbReference>
<dbReference type="EMBL" id="NAJM01000024">
    <property type="protein sequence ID" value="RVX70293.1"/>
    <property type="molecule type" value="Genomic_DNA"/>
</dbReference>
<feature type="compositionally biased region" description="Basic and acidic residues" evidence="1">
    <location>
        <begin position="1"/>
        <end position="12"/>
    </location>
</feature>